<evidence type="ECO:0000256" key="7">
    <source>
        <dbReference type="SAM" id="MobiDB-lite"/>
    </source>
</evidence>
<name>A0A6M1L2B8_9ACTN</name>
<keyword evidence="4" id="KW-0812">Transmembrane</keyword>
<gene>
    <name evidence="9" type="primary">eccE</name>
    <name evidence="9" type="ORF">ENC19_08050</name>
</gene>
<proteinExistence type="inferred from homology"/>
<dbReference type="Proteomes" id="UP000478148">
    <property type="component" value="Unassembled WGS sequence"/>
</dbReference>
<evidence type="ECO:0000313" key="9">
    <source>
        <dbReference type="EMBL" id="NGM12611.1"/>
    </source>
</evidence>
<dbReference type="InterPro" id="IPR050051">
    <property type="entry name" value="EccE_dom"/>
</dbReference>
<feature type="region of interest" description="Disordered" evidence="7">
    <location>
        <begin position="14"/>
        <end position="60"/>
    </location>
</feature>
<accession>A0A6M1L2B8</accession>
<dbReference type="GO" id="GO:0005886">
    <property type="term" value="C:plasma membrane"/>
    <property type="evidence" value="ECO:0007669"/>
    <property type="project" value="UniProtKB-SubCell"/>
</dbReference>
<dbReference type="Pfam" id="PF11203">
    <property type="entry name" value="EccE"/>
    <property type="match status" value="1"/>
</dbReference>
<evidence type="ECO:0000256" key="4">
    <source>
        <dbReference type="ARBA" id="ARBA00022692"/>
    </source>
</evidence>
<comment type="subcellular location">
    <subcellularLocation>
        <location evidence="1">Cell membrane</location>
    </subcellularLocation>
</comment>
<evidence type="ECO:0000256" key="2">
    <source>
        <dbReference type="ARBA" id="ARBA00007759"/>
    </source>
</evidence>
<dbReference type="InterPro" id="IPR021368">
    <property type="entry name" value="T7SS_EccE"/>
</dbReference>
<sequence length="642" mass="67423">MGVVDVAIGDGRREGTVAATLTPTRPDTAGRQPSDDPSSGSARRIRPTGPRRRSGLRWHSTPLRSGQIVTTQVVAAAIVVVAGRGHLATAATTLAAAVLLTVTWGRVRRRWLHEWLVIGVGFLARRRATRPDDGPTELLDLVNPDTVIGSVELGDGSAAVLDDPDGLVALLEIGDPADLLGDREQPLPSPASLLPAETDPGPPVRVQLLLTGTPAPAVGAGGGAAAVSYRQLTDGQLAGRERAVLAVRVSRAGGWPEEALRHALAGTVRRIVRRLRPLTVRPMGEQPIRRVLAEFAHHDGRPVRESWQAVRCGDLLQTTFWLSGWPGGQPAALVPRLWTLPATAITVSLHAGTDRPTASGLLVRLAAATPAELSDAARQLRRTAVAEGVPVERLDGRQLDGLAGTLPLARPGTPLLTGAGNPKRVAPYGAANLVREVPFGAAGLMLGVNRHGDAVTVRLFRPESTRLMLVGGVPAAQLVAVRAMALGARVIVQTARPHAWARFVRGTGAPGRPVPLVPPGRPVTNEPGTPLAPVLVVLDAPPPTGPRPGTAWHTTLLVRDVLTPADADALGRADLAVFQPLSRAEATVAGNALGLGDAAESLTRIRHDMLAVVNRRALRWALLARTPIEAQLIDVRAIDQAG</sequence>
<dbReference type="EMBL" id="SAIY01000002">
    <property type="protein sequence ID" value="NGM12611.1"/>
    <property type="molecule type" value="Genomic_DNA"/>
</dbReference>
<protein>
    <submittedName>
        <fullName evidence="9">Type VII secretion protein EccE</fullName>
    </submittedName>
</protein>
<evidence type="ECO:0000256" key="6">
    <source>
        <dbReference type="ARBA" id="ARBA00023136"/>
    </source>
</evidence>
<evidence type="ECO:0000259" key="8">
    <source>
        <dbReference type="Pfam" id="PF11203"/>
    </source>
</evidence>
<comment type="similarity">
    <text evidence="2">Belongs to the EccE family.</text>
</comment>
<organism evidence="9 10">
    <name type="scientific">Verrucosispora sioxanthis</name>
    <dbReference type="NCBI Taxonomy" id="2499994"/>
    <lineage>
        <taxon>Bacteria</taxon>
        <taxon>Bacillati</taxon>
        <taxon>Actinomycetota</taxon>
        <taxon>Actinomycetes</taxon>
        <taxon>Micromonosporales</taxon>
        <taxon>Micromonosporaceae</taxon>
        <taxon>Micromonospora</taxon>
    </lineage>
</organism>
<dbReference type="AlphaFoldDB" id="A0A6M1L2B8"/>
<comment type="caution">
    <text evidence="9">The sequence shown here is derived from an EMBL/GenBank/DDBJ whole genome shotgun (WGS) entry which is preliminary data.</text>
</comment>
<dbReference type="NCBIfam" id="TIGR03923">
    <property type="entry name" value="T7SS_EccE"/>
    <property type="match status" value="1"/>
</dbReference>
<keyword evidence="10" id="KW-1185">Reference proteome</keyword>
<reference evidence="9 10" key="1">
    <citation type="submission" date="2020-02" db="EMBL/GenBank/DDBJ databases">
        <title>Draft Genome Sequence of Verrucosispora sp. Strain CWR15, Isolated from Gulf of Mexico Sponge.</title>
        <authorList>
            <person name="Kennedy S.J."/>
            <person name="Cella E."/>
            <person name="Azarian T."/>
            <person name="Baker B.J."/>
            <person name="Shaw L.N."/>
        </authorList>
    </citation>
    <scope>NUCLEOTIDE SEQUENCE [LARGE SCALE GENOMIC DNA]</scope>
    <source>
        <strain evidence="9 10">CWR15</strain>
    </source>
</reference>
<evidence type="ECO:0000256" key="5">
    <source>
        <dbReference type="ARBA" id="ARBA00022989"/>
    </source>
</evidence>
<keyword evidence="3" id="KW-1003">Cell membrane</keyword>
<evidence type="ECO:0000256" key="3">
    <source>
        <dbReference type="ARBA" id="ARBA00022475"/>
    </source>
</evidence>
<keyword evidence="5" id="KW-1133">Transmembrane helix</keyword>
<keyword evidence="6" id="KW-0472">Membrane</keyword>
<evidence type="ECO:0000256" key="1">
    <source>
        <dbReference type="ARBA" id="ARBA00004236"/>
    </source>
</evidence>
<evidence type="ECO:0000313" key="10">
    <source>
        <dbReference type="Proteomes" id="UP000478148"/>
    </source>
</evidence>
<feature type="compositionally biased region" description="Basic residues" evidence="7">
    <location>
        <begin position="43"/>
        <end position="56"/>
    </location>
</feature>
<feature type="domain" description="Type VII secretion system protein EccE" evidence="8">
    <location>
        <begin position="254"/>
        <end position="322"/>
    </location>
</feature>